<gene>
    <name evidence="1" type="primary">petP</name>
</gene>
<geneLocation type="chloroplast" evidence="1"/>
<accession>A0A1Z1M3M1</accession>
<evidence type="ECO:0000313" key="1">
    <source>
        <dbReference type="EMBL" id="ARW60431.1"/>
    </source>
</evidence>
<proteinExistence type="predicted"/>
<organism evidence="1">
    <name type="scientific">Periphykon beckeri</name>
    <dbReference type="NCBI Taxonomy" id="2006982"/>
    <lineage>
        <taxon>Eukaryota</taxon>
        <taxon>Rhodophyta</taxon>
        <taxon>Florideophyceae</taxon>
        <taxon>Rhodymeniophycidae</taxon>
        <taxon>Ceramiales</taxon>
        <taxon>Rhodomelaceae</taxon>
        <taxon>Periphykon</taxon>
    </lineage>
</organism>
<reference evidence="1" key="1">
    <citation type="journal article" date="2017" name="J. Phycol.">
        <title>Analysis of chloroplast genomes and a supermatrix inform reclassification of the Rhodomelaceae (Rhodophyta).</title>
        <authorList>
            <person name="Diaz-Tapia P."/>
            <person name="Maggs C.A."/>
            <person name="West J.A."/>
            <person name="Verbruggen H."/>
        </authorList>
    </citation>
    <scope>NUCLEOTIDE SEQUENCE</scope>
    <source>
        <strain evidence="1">JH1427</strain>
    </source>
</reference>
<keyword evidence="1" id="KW-0934">Plastid</keyword>
<protein>
    <submittedName>
        <fullName evidence="1">Cytochrome b6-f complex subunit PetP</fullName>
    </submittedName>
</protein>
<keyword evidence="1" id="KW-0150">Chloroplast</keyword>
<name>A0A1Z1M3M1_9FLOR</name>
<dbReference type="AlphaFoldDB" id="A0A1Z1M3M1"/>
<dbReference type="RefSeq" id="YP_009392083.1">
    <property type="nucleotide sequence ID" value="NC_035261.1"/>
</dbReference>
<sequence>MYTKKYLIKINFIPNSIKKKINEYLQKKLKFVGYKQISTNQMIPILEFPNKQRIWIIKKEVT</sequence>
<dbReference type="EMBL" id="MF101413">
    <property type="protein sequence ID" value="ARW60431.1"/>
    <property type="molecule type" value="Genomic_DNA"/>
</dbReference>
<dbReference type="GeneID" id="33353557"/>